<reference evidence="9 10" key="1">
    <citation type="submission" date="2019-03" db="EMBL/GenBank/DDBJ databases">
        <title>Genomic Encyclopedia of Type Strains, Phase IV (KMG-IV): sequencing the most valuable type-strain genomes for metagenomic binning, comparative biology and taxonomic classification.</title>
        <authorList>
            <person name="Goeker M."/>
        </authorList>
    </citation>
    <scope>NUCLEOTIDE SEQUENCE [LARGE SCALE GENOMIC DNA]</scope>
    <source>
        <strain evidence="9 10">DSM 100556</strain>
    </source>
</reference>
<gene>
    <name evidence="9" type="ORF">EDD76_111140</name>
</gene>
<feature type="domain" description="ABC3 transporter permease C-terminal" evidence="8">
    <location>
        <begin position="514"/>
        <end position="631"/>
    </location>
</feature>
<dbReference type="PANTHER" id="PTHR30572:SF4">
    <property type="entry name" value="ABC TRANSPORTER PERMEASE YTRF"/>
    <property type="match status" value="1"/>
</dbReference>
<feature type="transmembrane region" description="Helical" evidence="7">
    <location>
        <begin position="598"/>
        <end position="622"/>
    </location>
</feature>
<dbReference type="RefSeq" id="WP_157837540.1">
    <property type="nucleotide sequence ID" value="NZ_JPNB01000001.1"/>
</dbReference>
<feature type="transmembrane region" description="Helical" evidence="7">
    <location>
        <begin position="118"/>
        <end position="146"/>
    </location>
</feature>
<dbReference type="EMBL" id="SLUO01000011">
    <property type="protein sequence ID" value="TCL56646.1"/>
    <property type="molecule type" value="Genomic_DNA"/>
</dbReference>
<feature type="domain" description="ABC3 transporter permease C-terminal" evidence="8">
    <location>
        <begin position="69"/>
        <end position="191"/>
    </location>
</feature>
<evidence type="ECO:0000256" key="4">
    <source>
        <dbReference type="ARBA" id="ARBA00022989"/>
    </source>
</evidence>
<dbReference type="InterPro" id="IPR050250">
    <property type="entry name" value="Macrolide_Exporter_MacB"/>
</dbReference>
<comment type="subcellular location">
    <subcellularLocation>
        <location evidence="1">Cell membrane</location>
        <topology evidence="1">Multi-pass membrane protein</topology>
    </subcellularLocation>
</comment>
<dbReference type="STRING" id="1469948.GCA_000732725_01627"/>
<evidence type="ECO:0000313" key="10">
    <source>
        <dbReference type="Proteomes" id="UP000295718"/>
    </source>
</evidence>
<evidence type="ECO:0000256" key="5">
    <source>
        <dbReference type="ARBA" id="ARBA00023136"/>
    </source>
</evidence>
<feature type="transmembrane region" description="Helical" evidence="7">
    <location>
        <begin position="158"/>
        <end position="182"/>
    </location>
</feature>
<keyword evidence="2" id="KW-1003">Cell membrane</keyword>
<evidence type="ECO:0000313" key="9">
    <source>
        <dbReference type="EMBL" id="TCL56646.1"/>
    </source>
</evidence>
<evidence type="ECO:0000256" key="2">
    <source>
        <dbReference type="ARBA" id="ARBA00022475"/>
    </source>
</evidence>
<dbReference type="Pfam" id="PF02687">
    <property type="entry name" value="FtsX"/>
    <property type="match status" value="2"/>
</dbReference>
<dbReference type="Proteomes" id="UP000295718">
    <property type="component" value="Unassembled WGS sequence"/>
</dbReference>
<feature type="transmembrane region" description="Helical" evidence="7">
    <location>
        <begin position="510"/>
        <end position="536"/>
    </location>
</feature>
<name>A0A4R1QRY9_9FIRM</name>
<comment type="caution">
    <text evidence="9">The sequence shown here is derived from an EMBL/GenBank/DDBJ whole genome shotgun (WGS) entry which is preliminary data.</text>
</comment>
<dbReference type="GO" id="GO:0005886">
    <property type="term" value="C:plasma membrane"/>
    <property type="evidence" value="ECO:0007669"/>
    <property type="project" value="UniProtKB-SubCell"/>
</dbReference>
<proteinExistence type="inferred from homology"/>
<evidence type="ECO:0000256" key="7">
    <source>
        <dbReference type="SAM" id="Phobius"/>
    </source>
</evidence>
<dbReference type="GO" id="GO:0022857">
    <property type="term" value="F:transmembrane transporter activity"/>
    <property type="evidence" value="ECO:0007669"/>
    <property type="project" value="TreeGrafter"/>
</dbReference>
<dbReference type="AlphaFoldDB" id="A0A4R1QRY9"/>
<comment type="similarity">
    <text evidence="6">Belongs to the ABC-4 integral membrane protein family.</text>
</comment>
<keyword evidence="3 7" id="KW-0812">Transmembrane</keyword>
<keyword evidence="5 7" id="KW-0472">Membrane</keyword>
<feature type="transmembrane region" description="Helical" evidence="7">
    <location>
        <begin position="563"/>
        <end position="586"/>
    </location>
</feature>
<sequence length="642" mass="71979">MWTEYSIRYIKQNKFSSIFLAAISFLSSALLSLVCGVFYNIWIDRVYRKSLMDENSTGKIEPIVAAYVFILIVICLSLTVMIHNAFEVSMNSRLHQLGILQSAGATPNQIRAFLLQEVLILCIAPIVTGVLSGIGLCYGFMQLIIFVTASVRKYEVVFHYHAVIMAASLLLSIVTVLISAWLPARRISRLAPLDAIHYGGEPLVERMKPYRIFSFLFGIYGELARKSIYSRKRVLKTSTLSLTLSALAFISFLNLEAISGISTQHTYFERYRDKWDLMLTVQNMDKEDDLLRKIRSLNGVESCILYKKIQAAASLPPDMLNEDLLKLDIDIFSDKIRADGDGNYFFSMPIYVLDDESYKDYCTNKGLSPQGAAAVNIIWDSIHSDRINREYIPILKENMPLTLYLQNETMPDKRNTPITISAFTASLPEIKEEFVHGSLSLVISQDSYKNLADCFPYEENFYNIKLASTSYDADVQNNIKALLTESSSYILESRLTEEVSDTSMRNALKFLMGSFAGLLSCIGIANVFSSTLGQIYQRRKEFARYLSVGLSPKGMRKILTVETLLVGLRPIVFSLLINIPLVAAALNTASIPAKEFIVAAPVIPVLIFTMFILSSVGLAYFLGGIKICNADIADILKDETMI</sequence>
<keyword evidence="10" id="KW-1185">Reference proteome</keyword>
<feature type="transmembrane region" description="Helical" evidence="7">
    <location>
        <begin position="234"/>
        <end position="255"/>
    </location>
</feature>
<feature type="transmembrane region" description="Helical" evidence="7">
    <location>
        <begin position="63"/>
        <end position="86"/>
    </location>
</feature>
<dbReference type="InterPro" id="IPR003838">
    <property type="entry name" value="ABC3_permease_C"/>
</dbReference>
<accession>A0A4R1QRY9</accession>
<organism evidence="9 10">
    <name type="scientific">Kineothrix alysoides</name>
    <dbReference type="NCBI Taxonomy" id="1469948"/>
    <lineage>
        <taxon>Bacteria</taxon>
        <taxon>Bacillati</taxon>
        <taxon>Bacillota</taxon>
        <taxon>Clostridia</taxon>
        <taxon>Lachnospirales</taxon>
        <taxon>Lachnospiraceae</taxon>
        <taxon>Kineothrix</taxon>
    </lineage>
</organism>
<evidence type="ECO:0000256" key="6">
    <source>
        <dbReference type="ARBA" id="ARBA00038076"/>
    </source>
</evidence>
<dbReference type="PANTHER" id="PTHR30572">
    <property type="entry name" value="MEMBRANE COMPONENT OF TRANSPORTER-RELATED"/>
    <property type="match status" value="1"/>
</dbReference>
<keyword evidence="4 7" id="KW-1133">Transmembrane helix</keyword>
<protein>
    <submittedName>
        <fullName evidence="9">Putative ABC transport system permease protein</fullName>
    </submittedName>
</protein>
<feature type="transmembrane region" description="Helical" evidence="7">
    <location>
        <begin position="18"/>
        <end position="43"/>
    </location>
</feature>
<evidence type="ECO:0000256" key="3">
    <source>
        <dbReference type="ARBA" id="ARBA00022692"/>
    </source>
</evidence>
<evidence type="ECO:0000259" key="8">
    <source>
        <dbReference type="Pfam" id="PF02687"/>
    </source>
</evidence>
<evidence type="ECO:0000256" key="1">
    <source>
        <dbReference type="ARBA" id="ARBA00004651"/>
    </source>
</evidence>